<proteinExistence type="predicted"/>
<accession>A0AAN8W601</accession>
<dbReference type="AlphaFoldDB" id="A0AAN8W601"/>
<gene>
    <name evidence="1" type="ORF">RJ641_000326</name>
</gene>
<protein>
    <submittedName>
        <fullName evidence="1">Uncharacterized protein</fullName>
    </submittedName>
</protein>
<keyword evidence="2" id="KW-1185">Reference proteome</keyword>
<dbReference type="EMBL" id="JBAMMX010000001">
    <property type="protein sequence ID" value="KAK6946853.1"/>
    <property type="molecule type" value="Genomic_DNA"/>
</dbReference>
<dbReference type="PANTHER" id="PTHR31052:SF2">
    <property type="entry name" value="COBRA-LIKE PROTEIN 10"/>
    <property type="match status" value="1"/>
</dbReference>
<evidence type="ECO:0000313" key="1">
    <source>
        <dbReference type="EMBL" id="KAK6946853.1"/>
    </source>
</evidence>
<dbReference type="PANTHER" id="PTHR31052">
    <property type="entry name" value="COBRA-LIKE PROTEIN 7"/>
    <property type="match status" value="1"/>
</dbReference>
<comment type="caution">
    <text evidence="1">The sequence shown here is derived from an EMBL/GenBank/DDBJ whole genome shotgun (WGS) entry which is preliminary data.</text>
</comment>
<sequence>MLAMGFSCSTFSLKKRKYTHLKQNATVQAWKFKSMATILNAGKHELKAWRMFIGFQNREILVSASGAVAVGGDSFPAIVENGTTLAGYSMADLKTAIETAGDFDPNVGGSWDNRHHVGSETACGSNT</sequence>
<organism evidence="1 2">
    <name type="scientific">Dillenia turbinata</name>
    <dbReference type="NCBI Taxonomy" id="194707"/>
    <lineage>
        <taxon>Eukaryota</taxon>
        <taxon>Viridiplantae</taxon>
        <taxon>Streptophyta</taxon>
        <taxon>Embryophyta</taxon>
        <taxon>Tracheophyta</taxon>
        <taxon>Spermatophyta</taxon>
        <taxon>Magnoliopsida</taxon>
        <taxon>eudicotyledons</taxon>
        <taxon>Gunneridae</taxon>
        <taxon>Pentapetalae</taxon>
        <taxon>Dilleniales</taxon>
        <taxon>Dilleniaceae</taxon>
        <taxon>Dillenia</taxon>
    </lineage>
</organism>
<name>A0AAN8W601_9MAGN</name>
<reference evidence="1 2" key="1">
    <citation type="submission" date="2023-12" db="EMBL/GenBank/DDBJ databases">
        <title>A high-quality genome assembly for Dillenia turbinata (Dilleniales).</title>
        <authorList>
            <person name="Chanderbali A."/>
        </authorList>
    </citation>
    <scope>NUCLEOTIDE SEQUENCE [LARGE SCALE GENOMIC DNA]</scope>
    <source>
        <strain evidence="1">LSX21</strain>
        <tissue evidence="1">Leaf</tissue>
    </source>
</reference>
<dbReference type="Proteomes" id="UP001370490">
    <property type="component" value="Unassembled WGS sequence"/>
</dbReference>
<evidence type="ECO:0000313" key="2">
    <source>
        <dbReference type="Proteomes" id="UP001370490"/>
    </source>
</evidence>